<proteinExistence type="predicted"/>
<accession>A0ABP6A7F5</accession>
<reference evidence="3" key="1">
    <citation type="journal article" date="2019" name="Int. J. Syst. Evol. Microbiol.">
        <title>The Global Catalogue of Microorganisms (GCM) 10K type strain sequencing project: providing services to taxonomists for standard genome sequencing and annotation.</title>
        <authorList>
            <consortium name="The Broad Institute Genomics Platform"/>
            <consortium name="The Broad Institute Genome Sequencing Center for Infectious Disease"/>
            <person name="Wu L."/>
            <person name="Ma J."/>
        </authorList>
    </citation>
    <scope>NUCLEOTIDE SEQUENCE [LARGE SCALE GENOMIC DNA]</scope>
    <source>
        <strain evidence="3">JCM 6307</strain>
    </source>
</reference>
<dbReference type="EMBL" id="BAAATA010000056">
    <property type="protein sequence ID" value="GAA2511157.1"/>
    <property type="molecule type" value="Genomic_DNA"/>
</dbReference>
<organism evidence="2 3">
    <name type="scientific">Streptomyces thermolineatus</name>
    <dbReference type="NCBI Taxonomy" id="44033"/>
    <lineage>
        <taxon>Bacteria</taxon>
        <taxon>Bacillati</taxon>
        <taxon>Actinomycetota</taxon>
        <taxon>Actinomycetes</taxon>
        <taxon>Kitasatosporales</taxon>
        <taxon>Streptomycetaceae</taxon>
        <taxon>Streptomyces</taxon>
    </lineage>
</organism>
<dbReference type="Pfam" id="PF14435">
    <property type="entry name" value="SUKH-4"/>
    <property type="match status" value="1"/>
</dbReference>
<dbReference type="InterPro" id="IPR025851">
    <property type="entry name" value="SUKH-4"/>
</dbReference>
<gene>
    <name evidence="2" type="ORF">GCM10010406_54340</name>
</gene>
<protein>
    <recommendedName>
        <fullName evidence="4">SUKH-4 immunity protein of toxin-antitoxin system</fullName>
    </recommendedName>
</protein>
<dbReference type="Proteomes" id="UP001501358">
    <property type="component" value="Unassembled WGS sequence"/>
</dbReference>
<evidence type="ECO:0000313" key="2">
    <source>
        <dbReference type="EMBL" id="GAA2511157.1"/>
    </source>
</evidence>
<evidence type="ECO:0000256" key="1">
    <source>
        <dbReference type="SAM" id="MobiDB-lite"/>
    </source>
</evidence>
<evidence type="ECO:0008006" key="4">
    <source>
        <dbReference type="Google" id="ProtNLM"/>
    </source>
</evidence>
<evidence type="ECO:0000313" key="3">
    <source>
        <dbReference type="Proteomes" id="UP001501358"/>
    </source>
</evidence>
<comment type="caution">
    <text evidence="2">The sequence shown here is derived from an EMBL/GenBank/DDBJ whole genome shotgun (WGS) entry which is preliminary data.</text>
</comment>
<feature type="region of interest" description="Disordered" evidence="1">
    <location>
        <begin position="1"/>
        <end position="30"/>
    </location>
</feature>
<name>A0ABP6A7F5_9ACTN</name>
<keyword evidence="3" id="KW-1185">Reference proteome</keyword>
<sequence>MEPFDGLPERKRKTRMNPLTDRAGMESTFGPDNLVTLDGVSPEVVPHEATRVFLTQVGLPDRGGWFEAGQCLLDGDPGIGGPEWQAVAETYPDCPFDMSTWLALGGIGMDDVIVDTAAGTVYCIPDDGSPHLLNSGIDALAHFLRALEEERPEYDPEAAGDEGVDPEGAAERLLHRMRQADPAAVENPQSSWYRVLEGVRNLLQAY</sequence>